<dbReference type="Proteomes" id="UP001592531">
    <property type="component" value="Unassembled WGS sequence"/>
</dbReference>
<comment type="caution">
    <text evidence="1">The sequence shown here is derived from an EMBL/GenBank/DDBJ whole genome shotgun (WGS) entry which is preliminary data.</text>
</comment>
<dbReference type="RefSeq" id="WP_380537480.1">
    <property type="nucleotide sequence ID" value="NZ_JBHFAB010000013.1"/>
</dbReference>
<gene>
    <name evidence="1" type="ORF">ACEZDE_18900</name>
</gene>
<keyword evidence="2" id="KW-1185">Reference proteome</keyword>
<protein>
    <submittedName>
        <fullName evidence="1">Uncharacterized protein</fullName>
    </submittedName>
</protein>
<evidence type="ECO:0000313" key="2">
    <source>
        <dbReference type="Proteomes" id="UP001592531"/>
    </source>
</evidence>
<reference evidence="1 2" key="1">
    <citation type="submission" date="2024-09" db="EMBL/GenBank/DDBJ databases">
        <authorList>
            <person name="Lee S.D."/>
        </authorList>
    </citation>
    <scope>NUCLEOTIDE SEQUENCE [LARGE SCALE GENOMIC DNA]</scope>
    <source>
        <strain evidence="1 2">N8-3</strain>
    </source>
</reference>
<evidence type="ECO:0000313" key="1">
    <source>
        <dbReference type="EMBL" id="MFC1418684.1"/>
    </source>
</evidence>
<proteinExistence type="predicted"/>
<name>A0ABV6VY54_9ACTN</name>
<sequence>MRGSTVDTQNATVTVTLAELAADHGATAGRWTVARNGGTWDAMTGYGAPWALATARWISDGIDWVTECTITVHPADGGPAVTARYK</sequence>
<organism evidence="1 2">
    <name type="scientific">Streptacidiphilus cavernicola</name>
    <dbReference type="NCBI Taxonomy" id="3342716"/>
    <lineage>
        <taxon>Bacteria</taxon>
        <taxon>Bacillati</taxon>
        <taxon>Actinomycetota</taxon>
        <taxon>Actinomycetes</taxon>
        <taxon>Kitasatosporales</taxon>
        <taxon>Streptomycetaceae</taxon>
        <taxon>Streptacidiphilus</taxon>
    </lineage>
</organism>
<dbReference type="EMBL" id="JBHFAB010000013">
    <property type="protein sequence ID" value="MFC1418684.1"/>
    <property type="molecule type" value="Genomic_DNA"/>
</dbReference>
<accession>A0ABV6VY54</accession>